<protein>
    <submittedName>
        <fullName evidence="2">Uncharacterized protein</fullName>
    </submittedName>
</protein>
<reference evidence="2" key="1">
    <citation type="submission" date="2024-05" db="EMBL/GenBank/DDBJ databases">
        <title>30 novel species of actinomycetes from the DSMZ collection.</title>
        <authorList>
            <person name="Nouioui I."/>
        </authorList>
    </citation>
    <scope>NUCLEOTIDE SEQUENCE</scope>
    <source>
        <strain evidence="2">DSM 40473</strain>
    </source>
</reference>
<keyword evidence="1" id="KW-1133">Transmembrane helix</keyword>
<evidence type="ECO:0000313" key="2">
    <source>
        <dbReference type="EMBL" id="MDT0453755.1"/>
    </source>
</evidence>
<evidence type="ECO:0000256" key="1">
    <source>
        <dbReference type="SAM" id="Phobius"/>
    </source>
</evidence>
<keyword evidence="1" id="KW-0472">Membrane</keyword>
<gene>
    <name evidence="2" type="ORF">RM609_32450</name>
</gene>
<keyword evidence="1" id="KW-0812">Transmembrane</keyword>
<dbReference type="RefSeq" id="WP_311615927.1">
    <property type="nucleotide sequence ID" value="NZ_JAVRFI010000036.1"/>
</dbReference>
<comment type="caution">
    <text evidence="2">The sequence shown here is derived from an EMBL/GenBank/DDBJ whole genome shotgun (WGS) entry which is preliminary data.</text>
</comment>
<proteinExistence type="predicted"/>
<keyword evidence="3" id="KW-1185">Reference proteome</keyword>
<dbReference type="Proteomes" id="UP001180531">
    <property type="component" value="Unassembled WGS sequence"/>
</dbReference>
<dbReference type="EMBL" id="JAVRFI010000036">
    <property type="protein sequence ID" value="MDT0453755.1"/>
    <property type="molecule type" value="Genomic_DNA"/>
</dbReference>
<organism evidence="2 3">
    <name type="scientific">Streptomyces hesseae</name>
    <dbReference type="NCBI Taxonomy" id="3075519"/>
    <lineage>
        <taxon>Bacteria</taxon>
        <taxon>Bacillati</taxon>
        <taxon>Actinomycetota</taxon>
        <taxon>Actinomycetes</taxon>
        <taxon>Kitasatosporales</taxon>
        <taxon>Streptomycetaceae</taxon>
        <taxon>Streptomyces</taxon>
    </lineage>
</organism>
<feature type="transmembrane region" description="Helical" evidence="1">
    <location>
        <begin position="20"/>
        <end position="39"/>
    </location>
</feature>
<evidence type="ECO:0000313" key="3">
    <source>
        <dbReference type="Proteomes" id="UP001180531"/>
    </source>
</evidence>
<sequence length="63" mass="6565">MSGRHVDEPIDDRDPVRKVLLLLAGALIAPVAILFHGHAGTVLSGDGASARPVVAMPDVNPEE</sequence>
<name>A0ABU2T0F0_9ACTN</name>
<accession>A0ABU2T0F0</accession>